<organism evidence="2 3">
    <name type="scientific">Prorocentrum cordatum</name>
    <dbReference type="NCBI Taxonomy" id="2364126"/>
    <lineage>
        <taxon>Eukaryota</taxon>
        <taxon>Sar</taxon>
        <taxon>Alveolata</taxon>
        <taxon>Dinophyceae</taxon>
        <taxon>Prorocentrales</taxon>
        <taxon>Prorocentraceae</taxon>
        <taxon>Prorocentrum</taxon>
    </lineage>
</organism>
<reference evidence="2" key="1">
    <citation type="submission" date="2023-10" db="EMBL/GenBank/DDBJ databases">
        <authorList>
            <person name="Chen Y."/>
            <person name="Shah S."/>
            <person name="Dougan E. K."/>
            <person name="Thang M."/>
            <person name="Chan C."/>
        </authorList>
    </citation>
    <scope>NUCLEOTIDE SEQUENCE [LARGE SCALE GENOMIC DNA]</scope>
</reference>
<evidence type="ECO:0000313" key="2">
    <source>
        <dbReference type="EMBL" id="CAK0789221.1"/>
    </source>
</evidence>
<proteinExistence type="predicted"/>
<accession>A0ABN9PB73</accession>
<protein>
    <submittedName>
        <fullName evidence="2">Uncharacterized protein</fullName>
    </submittedName>
</protein>
<feature type="region of interest" description="Disordered" evidence="1">
    <location>
        <begin position="1"/>
        <end position="25"/>
    </location>
</feature>
<feature type="non-terminal residue" evidence="2">
    <location>
        <position position="1"/>
    </location>
</feature>
<evidence type="ECO:0000256" key="1">
    <source>
        <dbReference type="SAM" id="MobiDB-lite"/>
    </source>
</evidence>
<evidence type="ECO:0000313" key="3">
    <source>
        <dbReference type="Proteomes" id="UP001189429"/>
    </source>
</evidence>
<dbReference type="Proteomes" id="UP001189429">
    <property type="component" value="Unassembled WGS sequence"/>
</dbReference>
<sequence length="216" mass="24017">DAEVKKRPAVAHAAASKRPSGTETFYDLSMPKSFVFDKYRQEDPEGARGEEQPETGFERGQGAWFRFPGEPKEFTTDVQPTANDRVVGNFSGGRSYIIQDFFHEDLAYVQASPGRGPRAPRGSVTYFEGAWGKENIVVKRKKDRANSVNHTGFLIYIAVNGKQRFAVPVLRGGMEETRVKVATGIAKKLCSNKIKDLDAMKAFGAKEVEKLHKSVE</sequence>
<comment type="caution">
    <text evidence="2">The sequence shown here is derived from an EMBL/GenBank/DDBJ whole genome shotgun (WGS) entry which is preliminary data.</text>
</comment>
<name>A0ABN9PB73_9DINO</name>
<keyword evidence="3" id="KW-1185">Reference proteome</keyword>
<feature type="region of interest" description="Disordered" evidence="1">
    <location>
        <begin position="39"/>
        <end position="58"/>
    </location>
</feature>
<dbReference type="EMBL" id="CAUYUJ010000199">
    <property type="protein sequence ID" value="CAK0789221.1"/>
    <property type="molecule type" value="Genomic_DNA"/>
</dbReference>
<feature type="compositionally biased region" description="Basic and acidic residues" evidence="1">
    <location>
        <begin position="39"/>
        <end position="51"/>
    </location>
</feature>
<gene>
    <name evidence="2" type="ORF">PCOR1329_LOCUS853</name>
</gene>